<evidence type="ECO:0000313" key="2">
    <source>
        <dbReference type="EMBL" id="TYB82504.1"/>
    </source>
</evidence>
<evidence type="ECO:0000313" key="3">
    <source>
        <dbReference type="Proteomes" id="UP000322080"/>
    </source>
</evidence>
<feature type="transmembrane region" description="Helical" evidence="1">
    <location>
        <begin position="30"/>
        <end position="49"/>
    </location>
</feature>
<keyword evidence="1" id="KW-0812">Transmembrane</keyword>
<organism evidence="2 3">
    <name type="scientific">Maritimibacter fusiformis</name>
    <dbReference type="NCBI Taxonomy" id="2603819"/>
    <lineage>
        <taxon>Bacteria</taxon>
        <taxon>Pseudomonadati</taxon>
        <taxon>Pseudomonadota</taxon>
        <taxon>Alphaproteobacteria</taxon>
        <taxon>Rhodobacterales</taxon>
        <taxon>Roseobacteraceae</taxon>
        <taxon>Maritimibacter</taxon>
    </lineage>
</organism>
<proteinExistence type="predicted"/>
<gene>
    <name evidence="2" type="ORF">FVF75_07255</name>
</gene>
<dbReference type="Proteomes" id="UP000322080">
    <property type="component" value="Unassembled WGS sequence"/>
</dbReference>
<protein>
    <submittedName>
        <fullName evidence="2">Peptidase</fullName>
    </submittedName>
</protein>
<dbReference type="AlphaFoldDB" id="A0A5D0RPJ2"/>
<feature type="transmembrane region" description="Helical" evidence="1">
    <location>
        <begin position="56"/>
        <end position="74"/>
    </location>
</feature>
<name>A0A5D0RPJ2_9RHOB</name>
<accession>A0A5D0RPJ2</accession>
<evidence type="ECO:0000256" key="1">
    <source>
        <dbReference type="SAM" id="Phobius"/>
    </source>
</evidence>
<keyword evidence="1" id="KW-0472">Membrane</keyword>
<keyword evidence="1" id="KW-1133">Transmembrane helix</keyword>
<keyword evidence="3" id="KW-1185">Reference proteome</keyword>
<reference evidence="2 3" key="1">
    <citation type="submission" date="2019-08" db="EMBL/GenBank/DDBJ databases">
        <title>Identification of a novel species of the genus Boseongicola.</title>
        <authorList>
            <person name="Zhang X.-Q."/>
        </authorList>
    </citation>
    <scope>NUCLEOTIDE SEQUENCE [LARGE SCALE GENOMIC DNA]</scope>
    <source>
        <strain evidence="2 3">HY14</strain>
    </source>
</reference>
<comment type="caution">
    <text evidence="2">The sequence shown here is derived from an EMBL/GenBank/DDBJ whole genome shotgun (WGS) entry which is preliminary data.</text>
</comment>
<dbReference type="RefSeq" id="WP_148377267.1">
    <property type="nucleotide sequence ID" value="NZ_VSIY01000004.1"/>
</dbReference>
<dbReference type="EMBL" id="VSIY01000004">
    <property type="protein sequence ID" value="TYB82504.1"/>
    <property type="molecule type" value="Genomic_DNA"/>
</dbReference>
<sequence>MSRYEQELKWLAFALGMGSTIALVQDWGPWPMFLGLPFCLLWIYFAWLHGERQLKYINILFSGLYVYGIARYLLGT</sequence>